<accession>A0A3A4BLW6</accession>
<feature type="compositionally biased region" description="Low complexity" evidence="1">
    <location>
        <begin position="97"/>
        <end position="108"/>
    </location>
</feature>
<evidence type="ECO:0000313" key="3">
    <source>
        <dbReference type="Proteomes" id="UP000265768"/>
    </source>
</evidence>
<evidence type="ECO:0000256" key="1">
    <source>
        <dbReference type="SAM" id="MobiDB-lite"/>
    </source>
</evidence>
<keyword evidence="3" id="KW-1185">Reference proteome</keyword>
<reference evidence="2 3" key="1">
    <citation type="submission" date="2018-09" db="EMBL/GenBank/DDBJ databases">
        <title>YIM 75507 draft genome.</title>
        <authorList>
            <person name="Tang S."/>
            <person name="Feng Y."/>
        </authorList>
    </citation>
    <scope>NUCLEOTIDE SEQUENCE [LARGE SCALE GENOMIC DNA]</scope>
    <source>
        <strain evidence="2 3">YIM 75507</strain>
    </source>
</reference>
<gene>
    <name evidence="2" type="ORF">D5H75_16385</name>
</gene>
<comment type="caution">
    <text evidence="2">The sequence shown here is derived from an EMBL/GenBank/DDBJ whole genome shotgun (WGS) entry which is preliminary data.</text>
</comment>
<evidence type="ECO:0000313" key="2">
    <source>
        <dbReference type="EMBL" id="RJL32012.1"/>
    </source>
</evidence>
<sequence length="257" mass="28138">MQHPAGQYPEGQYPALSGHPAQLAEPADRPGKAGKAAKDPAHTGWGVRPAQAPPPAEAPQPRTPEAPRPPQAHVQWQEPEQAQWQPPQQPSQPQQPPHSVQSPRPRSQTYQEIDTKGGIDTLQAMLEEAKKNPETVIIYGPPQGKDKTREVYAIDNRDPEKEDYISPKLLKDLFTTAFGQIGQIFNGKSDNQRVDDRRAARMAGGGGGEESSSKSTFYYYEAPGFPAQGPTPRGAAKPDEADRYLDAVFNGISSKFR</sequence>
<feature type="compositionally biased region" description="Pro residues" evidence="1">
    <location>
        <begin position="87"/>
        <end position="96"/>
    </location>
</feature>
<dbReference type="AlphaFoldDB" id="A0A3A4BLW6"/>
<organism evidence="2 3">
    <name type="scientific">Bailinhaonella thermotolerans</name>
    <dbReference type="NCBI Taxonomy" id="1070861"/>
    <lineage>
        <taxon>Bacteria</taxon>
        <taxon>Bacillati</taxon>
        <taxon>Actinomycetota</taxon>
        <taxon>Actinomycetes</taxon>
        <taxon>Streptosporangiales</taxon>
        <taxon>Streptosporangiaceae</taxon>
        <taxon>Bailinhaonella</taxon>
    </lineage>
</organism>
<feature type="region of interest" description="Disordered" evidence="1">
    <location>
        <begin position="1"/>
        <end position="118"/>
    </location>
</feature>
<feature type="compositionally biased region" description="Low complexity" evidence="1">
    <location>
        <begin position="71"/>
        <end position="86"/>
    </location>
</feature>
<proteinExistence type="predicted"/>
<dbReference type="EMBL" id="QZEY01000005">
    <property type="protein sequence ID" value="RJL32012.1"/>
    <property type="molecule type" value="Genomic_DNA"/>
</dbReference>
<feature type="compositionally biased region" description="Basic and acidic residues" evidence="1">
    <location>
        <begin position="26"/>
        <end position="41"/>
    </location>
</feature>
<name>A0A3A4BLW6_9ACTN</name>
<feature type="compositionally biased region" description="Basic and acidic residues" evidence="1">
    <location>
        <begin position="190"/>
        <end position="199"/>
    </location>
</feature>
<dbReference type="Proteomes" id="UP000265768">
    <property type="component" value="Unassembled WGS sequence"/>
</dbReference>
<protein>
    <submittedName>
        <fullName evidence="2">Uncharacterized protein</fullName>
    </submittedName>
</protein>
<feature type="region of interest" description="Disordered" evidence="1">
    <location>
        <begin position="186"/>
        <end position="214"/>
    </location>
</feature>
<feature type="compositionally biased region" description="Pro residues" evidence="1">
    <location>
        <begin position="51"/>
        <end position="70"/>
    </location>
</feature>